<feature type="transmembrane region" description="Helical" evidence="1">
    <location>
        <begin position="82"/>
        <end position="107"/>
    </location>
</feature>
<comment type="caution">
    <text evidence="2">The sequence shown here is derived from an EMBL/GenBank/DDBJ whole genome shotgun (WGS) entry which is preliminary data.</text>
</comment>
<reference evidence="2" key="2">
    <citation type="journal article" date="2020" name="Nat. Commun.">
        <title>Large-scale genome sequencing of mycorrhizal fungi provides insights into the early evolution of symbiotic traits.</title>
        <authorList>
            <person name="Miyauchi S."/>
            <person name="Kiss E."/>
            <person name="Kuo A."/>
            <person name="Drula E."/>
            <person name="Kohler A."/>
            <person name="Sanchez-Garcia M."/>
            <person name="Morin E."/>
            <person name="Andreopoulos B."/>
            <person name="Barry K.W."/>
            <person name="Bonito G."/>
            <person name="Buee M."/>
            <person name="Carver A."/>
            <person name="Chen C."/>
            <person name="Cichocki N."/>
            <person name="Clum A."/>
            <person name="Culley D."/>
            <person name="Crous P.W."/>
            <person name="Fauchery L."/>
            <person name="Girlanda M."/>
            <person name="Hayes R.D."/>
            <person name="Keri Z."/>
            <person name="LaButti K."/>
            <person name="Lipzen A."/>
            <person name="Lombard V."/>
            <person name="Magnuson J."/>
            <person name="Maillard F."/>
            <person name="Murat C."/>
            <person name="Nolan M."/>
            <person name="Ohm R.A."/>
            <person name="Pangilinan J."/>
            <person name="Pereira M.F."/>
            <person name="Perotto S."/>
            <person name="Peter M."/>
            <person name="Pfister S."/>
            <person name="Riley R."/>
            <person name="Sitrit Y."/>
            <person name="Stielow J.B."/>
            <person name="Szollosi G."/>
            <person name="Zifcakova L."/>
            <person name="Stursova M."/>
            <person name="Spatafora J.W."/>
            <person name="Tedersoo L."/>
            <person name="Vaario L.M."/>
            <person name="Yamada A."/>
            <person name="Yan M."/>
            <person name="Wang P."/>
            <person name="Xu J."/>
            <person name="Bruns T."/>
            <person name="Baldrian P."/>
            <person name="Vilgalys R."/>
            <person name="Dunand C."/>
            <person name="Henrissat B."/>
            <person name="Grigoriev I.V."/>
            <person name="Hibbett D."/>
            <person name="Nagy L.G."/>
            <person name="Martin F.M."/>
        </authorList>
    </citation>
    <scope>NUCLEOTIDE SEQUENCE</scope>
    <source>
        <strain evidence="2">Prilba</strain>
    </source>
</reference>
<keyword evidence="1" id="KW-1133">Transmembrane helix</keyword>
<proteinExistence type="predicted"/>
<feature type="transmembrane region" description="Helical" evidence="1">
    <location>
        <begin position="127"/>
        <end position="152"/>
    </location>
</feature>
<keyword evidence="1" id="KW-0812">Transmembrane</keyword>
<accession>A0A9P5JXH0</accession>
<evidence type="ECO:0000313" key="3">
    <source>
        <dbReference type="Proteomes" id="UP000759537"/>
    </source>
</evidence>
<name>A0A9P5JXH0_9AGAM</name>
<keyword evidence="1" id="KW-0472">Membrane</keyword>
<evidence type="ECO:0000313" key="2">
    <source>
        <dbReference type="EMBL" id="KAF8467904.1"/>
    </source>
</evidence>
<reference evidence="2" key="1">
    <citation type="submission" date="2019-10" db="EMBL/GenBank/DDBJ databases">
        <authorList>
            <consortium name="DOE Joint Genome Institute"/>
            <person name="Kuo A."/>
            <person name="Miyauchi S."/>
            <person name="Kiss E."/>
            <person name="Drula E."/>
            <person name="Kohler A."/>
            <person name="Sanchez-Garcia M."/>
            <person name="Andreopoulos B."/>
            <person name="Barry K.W."/>
            <person name="Bonito G."/>
            <person name="Buee M."/>
            <person name="Carver A."/>
            <person name="Chen C."/>
            <person name="Cichocki N."/>
            <person name="Clum A."/>
            <person name="Culley D."/>
            <person name="Crous P.W."/>
            <person name="Fauchery L."/>
            <person name="Girlanda M."/>
            <person name="Hayes R."/>
            <person name="Keri Z."/>
            <person name="LaButti K."/>
            <person name="Lipzen A."/>
            <person name="Lombard V."/>
            <person name="Magnuson J."/>
            <person name="Maillard F."/>
            <person name="Morin E."/>
            <person name="Murat C."/>
            <person name="Nolan M."/>
            <person name="Ohm R."/>
            <person name="Pangilinan J."/>
            <person name="Pereira M."/>
            <person name="Perotto S."/>
            <person name="Peter M."/>
            <person name="Riley R."/>
            <person name="Sitrit Y."/>
            <person name="Stielow B."/>
            <person name="Szollosi G."/>
            <person name="Zifcakova L."/>
            <person name="Stursova M."/>
            <person name="Spatafora J.W."/>
            <person name="Tedersoo L."/>
            <person name="Vaario L.-M."/>
            <person name="Yamada A."/>
            <person name="Yan M."/>
            <person name="Wang P."/>
            <person name="Xu J."/>
            <person name="Bruns T."/>
            <person name="Baldrian P."/>
            <person name="Vilgalys R."/>
            <person name="Henrissat B."/>
            <person name="Grigoriev I.V."/>
            <person name="Hibbett D."/>
            <person name="Nagy L.G."/>
            <person name="Martin F.M."/>
        </authorList>
    </citation>
    <scope>NUCLEOTIDE SEQUENCE</scope>
    <source>
        <strain evidence="2">Prilba</strain>
    </source>
</reference>
<dbReference type="AlphaFoldDB" id="A0A9P5JXH0"/>
<keyword evidence="3" id="KW-1185">Reference proteome</keyword>
<organism evidence="2 3">
    <name type="scientific">Russula ochroleuca</name>
    <dbReference type="NCBI Taxonomy" id="152965"/>
    <lineage>
        <taxon>Eukaryota</taxon>
        <taxon>Fungi</taxon>
        <taxon>Dikarya</taxon>
        <taxon>Basidiomycota</taxon>
        <taxon>Agaricomycotina</taxon>
        <taxon>Agaricomycetes</taxon>
        <taxon>Russulales</taxon>
        <taxon>Russulaceae</taxon>
        <taxon>Russula</taxon>
    </lineage>
</organism>
<feature type="transmembrane region" description="Helical" evidence="1">
    <location>
        <begin position="20"/>
        <end position="40"/>
    </location>
</feature>
<gene>
    <name evidence="2" type="ORF">DFH94DRAFT_777288</name>
</gene>
<evidence type="ECO:0000256" key="1">
    <source>
        <dbReference type="SAM" id="Phobius"/>
    </source>
</evidence>
<dbReference type="EMBL" id="WHVB01000034">
    <property type="protein sequence ID" value="KAF8467904.1"/>
    <property type="molecule type" value="Genomic_DNA"/>
</dbReference>
<protein>
    <submittedName>
        <fullName evidence="2">Uncharacterized protein</fullName>
    </submittedName>
</protein>
<dbReference type="Proteomes" id="UP000759537">
    <property type="component" value="Unassembled WGS sequence"/>
</dbReference>
<feature type="transmembrane region" description="Helical" evidence="1">
    <location>
        <begin position="164"/>
        <end position="181"/>
    </location>
</feature>
<sequence length="217" mass="24720">MWQAVKYATNTGDAVQFDITQYILGVSMAVFLFCLHGLRVLWPKGFEVNGRYVFLVFNVIMTSHLLFLVIKGSRTDLGADTLFMIALTMMNIRLYIWLMPWAAPPILDLCRHEGPSSRHSRFLRHIIQYYIVTCCVVPIIVEVADICLWWRASNKYPKLQYSSFYLGCALVPIWRGFSAIMPPSTVARFASALEATYDSVRSAGTKAMAYALADHRF</sequence>
<feature type="transmembrane region" description="Helical" evidence="1">
    <location>
        <begin position="52"/>
        <end position="70"/>
    </location>
</feature>